<dbReference type="Proteomes" id="UP000274850">
    <property type="component" value="Segment"/>
</dbReference>
<name>A0A285PZ75_9VIRU</name>
<evidence type="ECO:0000313" key="2">
    <source>
        <dbReference type="EMBL" id="SOB74522.1"/>
    </source>
</evidence>
<feature type="transmembrane region" description="Helical" evidence="1">
    <location>
        <begin position="47"/>
        <end position="68"/>
    </location>
</feature>
<keyword evidence="1" id="KW-1133">Transmembrane helix</keyword>
<keyword evidence="1" id="KW-0812">Transmembrane</keyword>
<organism evidence="2">
    <name type="scientific">Cedratvirus lausannensis</name>
    <dbReference type="NCBI Taxonomy" id="2023205"/>
    <lineage>
        <taxon>Viruses</taxon>
        <taxon>Pithoviruses</taxon>
        <taxon>Orthocedratvirinae</taxon>
        <taxon>Alphacedratvirus</taxon>
        <taxon>Alphacedratvirus francolausannense</taxon>
    </lineage>
</organism>
<dbReference type="EMBL" id="LT907979">
    <property type="protein sequence ID" value="SOB74522.1"/>
    <property type="molecule type" value="Genomic_DNA"/>
</dbReference>
<gene>
    <name evidence="2" type="ORF">BQ9231_00639</name>
</gene>
<keyword evidence="1" id="KW-0472">Membrane</keyword>
<proteinExistence type="predicted"/>
<protein>
    <submittedName>
        <fullName evidence="2">Uncharacterized protein</fullName>
    </submittedName>
</protein>
<keyword evidence="3" id="KW-1185">Reference proteome</keyword>
<evidence type="ECO:0000256" key="1">
    <source>
        <dbReference type="SAM" id="Phobius"/>
    </source>
</evidence>
<evidence type="ECO:0000313" key="3">
    <source>
        <dbReference type="Proteomes" id="UP000274850"/>
    </source>
</evidence>
<sequence>MDWISVFLLIFSLTALIVAVANAIYFWRAYSLPVIGISTGTSLTLLIVNVIVAVLALAGLIWALYILFTSRSTTAVTEESTVITNPNTGTTTVVPRTCTSNTVIPAQPTGVRYVPVASVAGTPSATAIISRA</sequence>
<reference evidence="2" key="1">
    <citation type="submission" date="2017-08" db="EMBL/GenBank/DDBJ databases">
        <authorList>
            <person name="de Groot N.N."/>
        </authorList>
    </citation>
    <scope>NUCLEOTIDE SEQUENCE</scope>
</reference>
<accession>A0A285PZ75</accession>